<accession>A0AB34K0J5</accession>
<proteinExistence type="predicted"/>
<dbReference type="EMBL" id="JBGBPQ010000002">
    <property type="protein sequence ID" value="KAL1527685.1"/>
    <property type="molecule type" value="Genomic_DNA"/>
</dbReference>
<evidence type="ECO:0000313" key="1">
    <source>
        <dbReference type="EMBL" id="KAL1527685.1"/>
    </source>
</evidence>
<comment type="caution">
    <text evidence="1">The sequence shown here is derived from an EMBL/GenBank/DDBJ whole genome shotgun (WGS) entry which is preliminary data.</text>
</comment>
<dbReference type="AlphaFoldDB" id="A0AB34K0J5"/>
<evidence type="ECO:0000313" key="2">
    <source>
        <dbReference type="Proteomes" id="UP001515480"/>
    </source>
</evidence>
<keyword evidence="2" id="KW-1185">Reference proteome</keyword>
<sequence length="403" mass="45502">MWRRMLSSATSRGMGAKMTRKQYFKNHLYLLHKQDPERWTEHVLSRHFMVPLENIRGMLALQGMAAEALEEKGAVDLELHEFADEAEEYLDDEALGPAVEDAFRYRADELAFGDKAPIPPPPSSLHTMSPLQETRLLTTALFRFNGGDVDDGEAPTTKKLQRTLQKHVGTLTDLELLSLMSAVGGEQMATTWDGANHKKLLQGLLDVLSPSMPDSLKKGLAQGDFTLQKASSELPEAPVVELAHYVNFEETSDAKKRRLPSVSDDIHASKPVIDMKVQGTRPSTDPVLDLVTDIGPEPLAYLTQEQINRMRKVSRRDTADVLEKNLADRKLFMSTSRQERMQKTGDIVFTEIRKPKRGFLEVPRVWVAEKATGTIREATQEEFRRAKLRVKPPMLLSYLKRTL</sequence>
<organism evidence="1 2">
    <name type="scientific">Prymnesium parvum</name>
    <name type="common">Toxic golden alga</name>
    <dbReference type="NCBI Taxonomy" id="97485"/>
    <lineage>
        <taxon>Eukaryota</taxon>
        <taxon>Haptista</taxon>
        <taxon>Haptophyta</taxon>
        <taxon>Prymnesiophyceae</taxon>
        <taxon>Prymnesiales</taxon>
        <taxon>Prymnesiaceae</taxon>
        <taxon>Prymnesium</taxon>
    </lineage>
</organism>
<reference evidence="1 2" key="1">
    <citation type="journal article" date="2024" name="Science">
        <title>Giant polyketide synthase enzymes in the biosynthesis of giant marine polyether toxins.</title>
        <authorList>
            <person name="Fallon T.R."/>
            <person name="Shende V.V."/>
            <person name="Wierzbicki I.H."/>
            <person name="Pendleton A.L."/>
            <person name="Watervoot N.F."/>
            <person name="Auber R.P."/>
            <person name="Gonzalez D.J."/>
            <person name="Wisecaver J.H."/>
            <person name="Moore B.S."/>
        </authorList>
    </citation>
    <scope>NUCLEOTIDE SEQUENCE [LARGE SCALE GENOMIC DNA]</scope>
    <source>
        <strain evidence="1 2">12B1</strain>
    </source>
</reference>
<protein>
    <submittedName>
        <fullName evidence="1">Uncharacterized protein</fullName>
    </submittedName>
</protein>
<dbReference type="Proteomes" id="UP001515480">
    <property type="component" value="Unassembled WGS sequence"/>
</dbReference>
<name>A0AB34K0J5_PRYPA</name>
<gene>
    <name evidence="1" type="ORF">AB1Y20_009071</name>
</gene>